<dbReference type="AlphaFoldDB" id="A0A8J3MQ51"/>
<feature type="compositionally biased region" description="Polar residues" evidence="4">
    <location>
        <begin position="265"/>
        <end position="276"/>
    </location>
</feature>
<dbReference type="Pfam" id="PF12796">
    <property type="entry name" value="Ank_2"/>
    <property type="match status" value="2"/>
</dbReference>
<keyword evidence="1" id="KW-0677">Repeat</keyword>
<feature type="compositionally biased region" description="Low complexity" evidence="4">
    <location>
        <begin position="408"/>
        <end position="427"/>
    </location>
</feature>
<reference evidence="5 6" key="1">
    <citation type="journal article" date="2021" name="Microb. Ecol.">
        <title>Candidatus Mesenet longicola: Novel Endosymbionts of Brontispa longissima that Induce Cytoplasmic Incompatibility.</title>
        <authorList>
            <person name="Takano S."/>
            <person name="Gotoh Y."/>
            <person name="Hayashi T."/>
        </authorList>
    </citation>
    <scope>NUCLEOTIDE SEQUENCE [LARGE SCALE GENOMIC DNA]</scope>
    <source>
        <strain evidence="5">L5</strain>
    </source>
</reference>
<evidence type="ECO:0000256" key="3">
    <source>
        <dbReference type="PROSITE-ProRule" id="PRU00023"/>
    </source>
</evidence>
<dbReference type="SUPFAM" id="SSF48403">
    <property type="entry name" value="Ankyrin repeat"/>
    <property type="match status" value="1"/>
</dbReference>
<comment type="caution">
    <text evidence="5">The sequence shown here is derived from an EMBL/GenBank/DDBJ whole genome shotgun (WGS) entry which is preliminary data.</text>
</comment>
<organism evidence="5 6">
    <name type="scientific">Candidatus Mesenet longicola</name>
    <dbReference type="NCBI Taxonomy" id="1892558"/>
    <lineage>
        <taxon>Bacteria</taxon>
        <taxon>Pseudomonadati</taxon>
        <taxon>Pseudomonadota</taxon>
        <taxon>Alphaproteobacteria</taxon>
        <taxon>Rickettsiales</taxon>
        <taxon>Anaplasmataceae</taxon>
        <taxon>Candidatus Mesenet</taxon>
    </lineage>
</organism>
<dbReference type="PANTHER" id="PTHR24198">
    <property type="entry name" value="ANKYRIN REPEAT AND PROTEIN KINASE DOMAIN-CONTAINING PROTEIN"/>
    <property type="match status" value="1"/>
</dbReference>
<dbReference type="InterPro" id="IPR036770">
    <property type="entry name" value="Ankyrin_rpt-contain_sf"/>
</dbReference>
<dbReference type="InterPro" id="IPR002110">
    <property type="entry name" value="Ankyrin_rpt"/>
</dbReference>
<dbReference type="PROSITE" id="PS50088">
    <property type="entry name" value="ANK_REPEAT"/>
    <property type="match status" value="2"/>
</dbReference>
<sequence>MIGSEETLETLSRILFGLVRSNYIERAITVLGFGFDINTQDDRGQTPIFLAALHNNLLIVEKLAEFGANLETKDKLGDTILSKIISKQNPYKKVSKDEQLDMVKLLIKQGAKLTTRSHYALPIHRAIQARCSLDIIKTLLTEETINEKNCLGRTPLHLAVLTQRADITGLLINYNADINAQDGKKNTPLMLAAIKDGEKNTSSTLTASKGYVNIAILLIVNHADPNLKNVHGQTFFDLASSEEMKSLALDVMRPLSTDTEFENKSIAQPSPSNNHSPVKHQVLKNKPQSTRSILADLKSIHNILPHPDLLIPSVYAISQSRMLDVSPPASEHSTSAILGSQKSSLSGSFTNQFQGALNIDSSSRSTISEISQSEDIISPGYSISGISQYEYTSSPGSGISAASRRRNISPPISSISESTRSSIDSFSPSGSYAVDTKRRKLSYTLL</sequence>
<evidence type="ECO:0000256" key="2">
    <source>
        <dbReference type="ARBA" id="ARBA00023043"/>
    </source>
</evidence>
<dbReference type="PROSITE" id="PS50297">
    <property type="entry name" value="ANK_REP_REGION"/>
    <property type="match status" value="2"/>
</dbReference>
<dbReference type="Gene3D" id="1.25.40.20">
    <property type="entry name" value="Ankyrin repeat-containing domain"/>
    <property type="match status" value="2"/>
</dbReference>
<evidence type="ECO:0000313" key="6">
    <source>
        <dbReference type="Proteomes" id="UP000637906"/>
    </source>
</evidence>
<proteinExistence type="predicted"/>
<name>A0A8J3MQ51_9RICK</name>
<dbReference type="Proteomes" id="UP000637906">
    <property type="component" value="Unassembled WGS sequence"/>
</dbReference>
<evidence type="ECO:0008006" key="7">
    <source>
        <dbReference type="Google" id="ProtNLM"/>
    </source>
</evidence>
<evidence type="ECO:0000256" key="1">
    <source>
        <dbReference type="ARBA" id="ARBA00022737"/>
    </source>
</evidence>
<feature type="region of interest" description="Disordered" evidence="4">
    <location>
        <begin position="264"/>
        <end position="284"/>
    </location>
</feature>
<dbReference type="PANTHER" id="PTHR24198:SF165">
    <property type="entry name" value="ANKYRIN REPEAT-CONTAINING PROTEIN-RELATED"/>
    <property type="match status" value="1"/>
</dbReference>
<feature type="region of interest" description="Disordered" evidence="4">
    <location>
        <begin position="395"/>
        <end position="429"/>
    </location>
</feature>
<accession>A0A8J3MQ51</accession>
<evidence type="ECO:0000313" key="5">
    <source>
        <dbReference type="EMBL" id="GHM59187.1"/>
    </source>
</evidence>
<dbReference type="SMART" id="SM00248">
    <property type="entry name" value="ANK"/>
    <property type="match status" value="5"/>
</dbReference>
<keyword evidence="2 3" id="KW-0040">ANK repeat</keyword>
<keyword evidence="6" id="KW-1185">Reference proteome</keyword>
<gene>
    <name evidence="5" type="ORF">sL5_01800</name>
</gene>
<evidence type="ECO:0000256" key="4">
    <source>
        <dbReference type="SAM" id="MobiDB-lite"/>
    </source>
</evidence>
<feature type="repeat" description="ANK" evidence="3">
    <location>
        <begin position="43"/>
        <end position="75"/>
    </location>
</feature>
<protein>
    <recommendedName>
        <fullName evidence="7">Ankyrin repeat domain-containing protein</fullName>
    </recommendedName>
</protein>
<feature type="repeat" description="ANK" evidence="3">
    <location>
        <begin position="151"/>
        <end position="183"/>
    </location>
</feature>
<dbReference type="EMBL" id="BNGU01000004">
    <property type="protein sequence ID" value="GHM59187.1"/>
    <property type="molecule type" value="Genomic_DNA"/>
</dbReference>